<sequence length="61" mass="6856">MVDTYIYEDPNWTNWHHALFPQEVSGMYDINVGALRDDTNDPMQLISGANGKAKGHFNTTG</sequence>
<evidence type="ECO:0000313" key="1">
    <source>
        <dbReference type="EMBL" id="OOR83171.1"/>
    </source>
</evidence>
<dbReference type="AlphaFoldDB" id="A0A1S9ZJF8"/>
<comment type="caution">
    <text evidence="1">The sequence shown here is derived from an EMBL/GenBank/DDBJ whole genome shotgun (WGS) entry which is preliminary data.</text>
</comment>
<name>A0A1S9ZJF8_9GAMM</name>
<accession>A0A1S9ZJF8</accession>
<dbReference type="RefSeq" id="WP_078256150.1">
    <property type="nucleotide sequence ID" value="NZ_MUXT01000008.1"/>
</dbReference>
<evidence type="ECO:0000313" key="2">
    <source>
        <dbReference type="Proteomes" id="UP000190322"/>
    </source>
</evidence>
<gene>
    <name evidence="1" type="ORF">B0180_06230</name>
</gene>
<protein>
    <submittedName>
        <fullName evidence="1">Uncharacterized protein</fullName>
    </submittedName>
</protein>
<reference evidence="1 2" key="1">
    <citation type="submission" date="2017-02" db="EMBL/GenBank/DDBJ databases">
        <title>Draft genome sequence of Moraxella canis CCUG 8415A type strain.</title>
        <authorList>
            <person name="Engstrom-Jakobsson H."/>
            <person name="Salva-Serra F."/>
            <person name="Thorell K."/>
            <person name="Gonzales-Siles L."/>
            <person name="Karlsson R."/>
            <person name="Boulund F."/>
            <person name="Engstrand L."/>
            <person name="Moore E."/>
        </authorList>
    </citation>
    <scope>NUCLEOTIDE SEQUENCE [LARGE SCALE GENOMIC DNA]</scope>
    <source>
        <strain evidence="1 2">CCUG 8415A</strain>
    </source>
</reference>
<dbReference type="Proteomes" id="UP000190322">
    <property type="component" value="Unassembled WGS sequence"/>
</dbReference>
<organism evidence="1 2">
    <name type="scientific">Moraxella canis</name>
    <dbReference type="NCBI Taxonomy" id="90239"/>
    <lineage>
        <taxon>Bacteria</taxon>
        <taxon>Pseudomonadati</taxon>
        <taxon>Pseudomonadota</taxon>
        <taxon>Gammaproteobacteria</taxon>
        <taxon>Moraxellales</taxon>
        <taxon>Moraxellaceae</taxon>
        <taxon>Moraxella</taxon>
    </lineage>
</organism>
<proteinExistence type="predicted"/>
<dbReference type="EMBL" id="MUXT01000008">
    <property type="protein sequence ID" value="OOR83171.1"/>
    <property type="molecule type" value="Genomic_DNA"/>
</dbReference>